<sequence>MPDQLSRTVVEVHRAVALGVDLCDHETQRTVFILRDQIASGCDEVRAALILAYGRIEIPVGDIHDPRFDHVVVGVVSDARFPYIRGVDRRGRLRSGRGRYRVGIDARADDVARRIERPQRESAERVDLARALIGGVVVPRRLIAVRIGLYGKVAARVVVVSLDSRHIEREIGPGIGLGHNPIRQVIDIIRSSLSHLPILQVQLGILDQRDEVATGVIFIRSGCESASLIVYRQCLRQLQSAPVIGVRESTAQLVGIARPVAERIIGVFLRIPFRIGRFDELPHAVVLEPRNGIRRVRRRQELRQLVRPAVRIPDAARLAGLVLGVVRDLHRLAERVVIRLDHRIVRADLRNQSVQLVVEECCLA</sequence>
<keyword evidence="2" id="KW-1185">Reference proteome</keyword>
<organism evidence="1 2">
    <name type="scientific">Caballeronia pedi</name>
    <dbReference type="NCBI Taxonomy" id="1777141"/>
    <lineage>
        <taxon>Bacteria</taxon>
        <taxon>Pseudomonadati</taxon>
        <taxon>Pseudomonadota</taxon>
        <taxon>Betaproteobacteria</taxon>
        <taxon>Burkholderiales</taxon>
        <taxon>Burkholderiaceae</taxon>
        <taxon>Caballeronia</taxon>
    </lineage>
</organism>
<dbReference type="Proteomes" id="UP000054911">
    <property type="component" value="Unassembled WGS sequence"/>
</dbReference>
<evidence type="ECO:0000313" key="2">
    <source>
        <dbReference type="Proteomes" id="UP000054911"/>
    </source>
</evidence>
<proteinExistence type="predicted"/>
<evidence type="ECO:0000313" key="1">
    <source>
        <dbReference type="EMBL" id="SAK75752.1"/>
    </source>
</evidence>
<reference evidence="1" key="1">
    <citation type="submission" date="2016-01" db="EMBL/GenBank/DDBJ databases">
        <authorList>
            <person name="Peeters C."/>
        </authorList>
    </citation>
    <scope>NUCLEOTIDE SEQUENCE [LARGE SCALE GENOMIC DNA]</scope>
    <source>
        <strain evidence="1">LMG 29323</strain>
    </source>
</reference>
<gene>
    <name evidence="1" type="ORF">AWB80_04367</name>
</gene>
<dbReference type="AlphaFoldDB" id="A0A158C079"/>
<comment type="caution">
    <text evidence="1">The sequence shown here is derived from an EMBL/GenBank/DDBJ whole genome shotgun (WGS) entry which is preliminary data.</text>
</comment>
<name>A0A158C079_9BURK</name>
<dbReference type="EMBL" id="FCOE02000015">
    <property type="protein sequence ID" value="SAK75752.1"/>
    <property type="molecule type" value="Genomic_DNA"/>
</dbReference>
<protein>
    <submittedName>
        <fullName evidence="1">Uncharacterized protein</fullName>
    </submittedName>
</protein>
<accession>A0A158C079</accession>